<evidence type="ECO:0000313" key="2">
    <source>
        <dbReference type="EMBL" id="MUN41103.1"/>
    </source>
</evidence>
<sequence length="141" mass="13974">MHAGTAAAVRDLPLWLVGAVAGAAACAATEVYGLVARVAGVPMEAGSIGASTADPVTVGMFAMGTVIGTVLGTVLALVLARYASRPARIFVIVTVALAALSLVSPLAAGDTAISTKVMLALAHVLAAAIVIPMIARRLARS</sequence>
<organism evidence="2 3">
    <name type="scientific">Actinomadura litoris</name>
    <dbReference type="NCBI Taxonomy" id="2678616"/>
    <lineage>
        <taxon>Bacteria</taxon>
        <taxon>Bacillati</taxon>
        <taxon>Actinomycetota</taxon>
        <taxon>Actinomycetes</taxon>
        <taxon>Streptosporangiales</taxon>
        <taxon>Thermomonosporaceae</taxon>
        <taxon>Actinomadura</taxon>
    </lineage>
</organism>
<keyword evidence="1" id="KW-0812">Transmembrane</keyword>
<keyword evidence="1" id="KW-0472">Membrane</keyword>
<reference evidence="2 3" key="1">
    <citation type="submission" date="2019-11" db="EMBL/GenBank/DDBJ databases">
        <authorList>
            <person name="Cao P."/>
        </authorList>
    </citation>
    <scope>NUCLEOTIDE SEQUENCE [LARGE SCALE GENOMIC DNA]</scope>
    <source>
        <strain evidence="2 3">NEAU-AAG5</strain>
    </source>
</reference>
<dbReference type="InterPro" id="IPR045713">
    <property type="entry name" value="DUF6069"/>
</dbReference>
<comment type="caution">
    <text evidence="2">The sequence shown here is derived from an EMBL/GenBank/DDBJ whole genome shotgun (WGS) entry which is preliminary data.</text>
</comment>
<dbReference type="RefSeq" id="WP_156220293.1">
    <property type="nucleotide sequence ID" value="NZ_WOFH01000013.1"/>
</dbReference>
<dbReference type="AlphaFoldDB" id="A0A7K1L9V8"/>
<keyword evidence="1" id="KW-1133">Transmembrane helix</keyword>
<evidence type="ECO:0000313" key="3">
    <source>
        <dbReference type="Proteomes" id="UP000432015"/>
    </source>
</evidence>
<evidence type="ECO:0000256" key="1">
    <source>
        <dbReference type="SAM" id="Phobius"/>
    </source>
</evidence>
<dbReference type="EMBL" id="WOFH01000013">
    <property type="protein sequence ID" value="MUN41103.1"/>
    <property type="molecule type" value="Genomic_DNA"/>
</dbReference>
<accession>A0A7K1L9V8</accession>
<gene>
    <name evidence="2" type="ORF">GNZ18_31535</name>
</gene>
<protein>
    <submittedName>
        <fullName evidence="2">Uncharacterized protein</fullName>
    </submittedName>
</protein>
<feature type="transmembrane region" description="Helical" evidence="1">
    <location>
        <begin position="87"/>
        <end position="107"/>
    </location>
</feature>
<feature type="transmembrane region" description="Helical" evidence="1">
    <location>
        <begin position="56"/>
        <end position="80"/>
    </location>
</feature>
<feature type="transmembrane region" description="Helical" evidence="1">
    <location>
        <begin position="113"/>
        <end position="135"/>
    </location>
</feature>
<proteinExistence type="predicted"/>
<dbReference type="Proteomes" id="UP000432015">
    <property type="component" value="Unassembled WGS sequence"/>
</dbReference>
<dbReference type="Pfam" id="PF19545">
    <property type="entry name" value="DUF6069"/>
    <property type="match status" value="1"/>
</dbReference>
<feature type="transmembrane region" description="Helical" evidence="1">
    <location>
        <begin position="12"/>
        <end position="36"/>
    </location>
</feature>
<name>A0A7K1L9V8_9ACTN</name>
<keyword evidence="3" id="KW-1185">Reference proteome</keyword>